<evidence type="ECO:0000256" key="4">
    <source>
        <dbReference type="ARBA" id="ARBA00023098"/>
    </source>
</evidence>
<dbReference type="InterPro" id="IPR025483">
    <property type="entry name" value="Lipase_euk"/>
</dbReference>
<comment type="caution">
    <text evidence="9">The sequence shown here is derived from an EMBL/GenBank/DDBJ whole genome shotgun (WGS) entry which is preliminary data.</text>
</comment>
<feature type="active site" description="Charge relay system" evidence="7">
    <location>
        <position position="344"/>
    </location>
</feature>
<evidence type="ECO:0000256" key="1">
    <source>
        <dbReference type="ARBA" id="ARBA00010701"/>
    </source>
</evidence>
<keyword evidence="6" id="KW-0378">Hydrolase</keyword>
<dbReference type="Proteomes" id="UP000198287">
    <property type="component" value="Unassembled WGS sequence"/>
</dbReference>
<feature type="active site" description="Nucleophile" evidence="7">
    <location>
        <position position="203"/>
    </location>
</feature>
<organism evidence="9 10">
    <name type="scientific">Folsomia candida</name>
    <name type="common">Springtail</name>
    <dbReference type="NCBI Taxonomy" id="158441"/>
    <lineage>
        <taxon>Eukaryota</taxon>
        <taxon>Metazoa</taxon>
        <taxon>Ecdysozoa</taxon>
        <taxon>Arthropoda</taxon>
        <taxon>Hexapoda</taxon>
        <taxon>Collembola</taxon>
        <taxon>Entomobryomorpha</taxon>
        <taxon>Isotomoidea</taxon>
        <taxon>Isotomidae</taxon>
        <taxon>Proisotominae</taxon>
        <taxon>Folsomia</taxon>
    </lineage>
</organism>
<evidence type="ECO:0000256" key="7">
    <source>
        <dbReference type="PIRSR" id="PIRSR000862-1"/>
    </source>
</evidence>
<name>A0A226DKZ9_FOLCA</name>
<evidence type="ECO:0000313" key="10">
    <source>
        <dbReference type="Proteomes" id="UP000198287"/>
    </source>
</evidence>
<dbReference type="GO" id="GO:0016042">
    <property type="term" value="P:lipid catabolic process"/>
    <property type="evidence" value="ECO:0007669"/>
    <property type="project" value="UniProtKB-KW"/>
</dbReference>
<keyword evidence="10" id="KW-1185">Reference proteome</keyword>
<proteinExistence type="inferred from homology"/>
<dbReference type="PANTHER" id="PTHR11005">
    <property type="entry name" value="LYSOSOMAL ACID LIPASE-RELATED"/>
    <property type="match status" value="1"/>
</dbReference>
<sequence>MKSTLLPVQILLSIFSPPLRQRFVDNAIWEKDFPEMRWTMSPEDKRECHQRFKDLRDPEAHRALIGLTLDQRLNRLGYPVQRINVTTEDGYILGLYRIPFSPKSPLVEGVVKKAVILQHGLLANGFALFGLGILLADSGFDVYIANSRGNSYSQGHINPDMTLDNWKYWDFSFHEMGIFDIPAVIETVTDITKQQSMYFVGISMGATLLAVMLAERPEYNPRIATAFLLGPSIYLGHTALYIQPFLNFYISNTLVAGRLDPEIETHLLFGSSPAHLCSNEKYACVTTSTKAYIHLLQLMKTNKFCQFNYGFGAINKLRYGRSSPPCYDMHNISSPLLVFWGANDVFAKPQDIAKMVSKIPKNALKECIKVDSKHFTHLDFAIAKDSYILVYKRIIDVMLNATYG</sequence>
<evidence type="ECO:0000313" key="9">
    <source>
        <dbReference type="EMBL" id="OXA45347.1"/>
    </source>
</evidence>
<evidence type="ECO:0000256" key="3">
    <source>
        <dbReference type="ARBA" id="ARBA00022963"/>
    </source>
</evidence>
<feature type="domain" description="AB hydrolase-1" evidence="8">
    <location>
        <begin position="114"/>
        <end position="231"/>
    </location>
</feature>
<comment type="similarity">
    <text evidence="1 6">Belongs to the AB hydrolase superfamily. Lipase family.</text>
</comment>
<accession>A0A226DKZ9</accession>
<evidence type="ECO:0000256" key="2">
    <source>
        <dbReference type="ARBA" id="ARBA00022729"/>
    </source>
</evidence>
<keyword evidence="3 6" id="KW-0442">Lipid degradation</keyword>
<dbReference type="SUPFAM" id="SSF53474">
    <property type="entry name" value="alpha/beta-Hydrolases"/>
    <property type="match status" value="1"/>
</dbReference>
<dbReference type="GO" id="GO:0016788">
    <property type="term" value="F:hydrolase activity, acting on ester bonds"/>
    <property type="evidence" value="ECO:0007669"/>
    <property type="project" value="InterPro"/>
</dbReference>
<gene>
    <name evidence="9" type="ORF">Fcan01_20032</name>
</gene>
<protein>
    <recommendedName>
        <fullName evidence="6">Lipase</fullName>
    </recommendedName>
</protein>
<dbReference type="PIRSF" id="PIRSF000862">
    <property type="entry name" value="Steryl_ester_lip"/>
    <property type="match status" value="1"/>
</dbReference>
<feature type="active site" description="Charge relay system" evidence="7">
    <location>
        <position position="377"/>
    </location>
</feature>
<keyword evidence="4" id="KW-0443">Lipid metabolism</keyword>
<reference evidence="9 10" key="1">
    <citation type="submission" date="2015-12" db="EMBL/GenBank/DDBJ databases">
        <title>The genome of Folsomia candida.</title>
        <authorList>
            <person name="Faddeeva A."/>
            <person name="Derks M.F."/>
            <person name="Anvar Y."/>
            <person name="Smit S."/>
            <person name="Van Straalen N."/>
            <person name="Roelofs D."/>
        </authorList>
    </citation>
    <scope>NUCLEOTIDE SEQUENCE [LARGE SCALE GENOMIC DNA]</scope>
    <source>
        <strain evidence="9 10">VU population</strain>
        <tissue evidence="9">Whole body</tissue>
    </source>
</reference>
<dbReference type="OrthoDB" id="6478351at2759"/>
<evidence type="ECO:0000259" key="8">
    <source>
        <dbReference type="Pfam" id="PF00561"/>
    </source>
</evidence>
<dbReference type="Gene3D" id="3.40.50.1820">
    <property type="entry name" value="alpha/beta hydrolase"/>
    <property type="match status" value="1"/>
</dbReference>
<keyword evidence="2" id="KW-0732">Signal</keyword>
<dbReference type="OMA" id="YPVEQHK"/>
<dbReference type="EMBL" id="LNIX01000018">
    <property type="protein sequence ID" value="OXA45347.1"/>
    <property type="molecule type" value="Genomic_DNA"/>
</dbReference>
<keyword evidence="5" id="KW-0325">Glycoprotein</keyword>
<dbReference type="InterPro" id="IPR029058">
    <property type="entry name" value="AB_hydrolase_fold"/>
</dbReference>
<evidence type="ECO:0000256" key="5">
    <source>
        <dbReference type="ARBA" id="ARBA00023180"/>
    </source>
</evidence>
<dbReference type="InterPro" id="IPR000073">
    <property type="entry name" value="AB_hydrolase_1"/>
</dbReference>
<evidence type="ECO:0000256" key="6">
    <source>
        <dbReference type="PIRNR" id="PIRNR000862"/>
    </source>
</evidence>
<dbReference type="AlphaFoldDB" id="A0A226DKZ9"/>
<dbReference type="Pfam" id="PF00561">
    <property type="entry name" value="Abhydrolase_1"/>
    <property type="match status" value="1"/>
</dbReference>